<evidence type="ECO:0000313" key="3">
    <source>
        <dbReference type="Proteomes" id="UP000653231"/>
    </source>
</evidence>
<name>A0ABR8L6D2_9ACTN</name>
<evidence type="ECO:0000313" key="2">
    <source>
        <dbReference type="EMBL" id="MBD3145811.1"/>
    </source>
</evidence>
<feature type="transmembrane region" description="Helical" evidence="1">
    <location>
        <begin position="154"/>
        <end position="173"/>
    </location>
</feature>
<dbReference type="Pfam" id="PF10011">
    <property type="entry name" value="DUF2254"/>
    <property type="match status" value="1"/>
</dbReference>
<comment type="caution">
    <text evidence="2">The sequence shown here is derived from an EMBL/GenBank/DDBJ whole genome shotgun (WGS) entry which is preliminary data.</text>
</comment>
<dbReference type="EMBL" id="JACXRZ010000015">
    <property type="protein sequence ID" value="MBD3145811.1"/>
    <property type="molecule type" value="Genomic_DNA"/>
</dbReference>
<reference evidence="2 3" key="1">
    <citation type="submission" date="2020-09" db="EMBL/GenBank/DDBJ databases">
        <title>Actinomycete isolated from the Camponotus japonicus Mayr.</title>
        <authorList>
            <person name="Gong X."/>
        </authorList>
    </citation>
    <scope>NUCLEOTIDE SEQUENCE [LARGE SCALE GENOMIC DNA]</scope>
    <source>
        <strain evidence="2 3">2C-HV3</strain>
    </source>
</reference>
<feature type="transmembrane region" description="Helical" evidence="1">
    <location>
        <begin position="69"/>
        <end position="92"/>
    </location>
</feature>
<feature type="transmembrane region" description="Helical" evidence="1">
    <location>
        <begin position="112"/>
        <end position="134"/>
    </location>
</feature>
<keyword evidence="1" id="KW-0812">Transmembrane</keyword>
<dbReference type="RefSeq" id="WP_191053189.1">
    <property type="nucleotide sequence ID" value="NZ_JACXRZ010000015.1"/>
</dbReference>
<keyword evidence="3" id="KW-1185">Reference proteome</keyword>
<proteinExistence type="predicted"/>
<accession>A0ABR8L6D2</accession>
<organism evidence="2 3">
    <name type="scientific">Microbispora bryophytorum subsp. camponoti</name>
    <dbReference type="NCBI Taxonomy" id="1677852"/>
    <lineage>
        <taxon>Bacteria</taxon>
        <taxon>Bacillati</taxon>
        <taxon>Actinomycetota</taxon>
        <taxon>Actinomycetes</taxon>
        <taxon>Streptosporangiales</taxon>
        <taxon>Streptosporangiaceae</taxon>
        <taxon>Microbispora</taxon>
    </lineage>
</organism>
<evidence type="ECO:0000256" key="1">
    <source>
        <dbReference type="SAM" id="Phobius"/>
    </source>
</evidence>
<protein>
    <submittedName>
        <fullName evidence="2">DUF2254 domain-containing protein</fullName>
    </submittedName>
</protein>
<dbReference type="Proteomes" id="UP000653231">
    <property type="component" value="Unassembled WGS sequence"/>
</dbReference>
<feature type="transmembrane region" description="Helical" evidence="1">
    <location>
        <begin position="21"/>
        <end position="39"/>
    </location>
</feature>
<keyword evidence="1" id="KW-0472">Membrane</keyword>
<dbReference type="InterPro" id="IPR018723">
    <property type="entry name" value="DUF2254_membrane"/>
</dbReference>
<sequence>MDIERRVRRWDVVRDTWRTRLWPLPAMGIVVAIGLGVGLPRLDARIDHRLPAEVTRYLFTGGPEAARTVLSVIAGSLVTVTSLIFSLTVLTLQLASSQYSPRLLRTFTRDRFVHVTLAVLLATFMYSVTVLRTIRASVIEHSAFVPQLSVTVAFASQVAAVMMLVLFLAHLAGQIRVESLLRSVHSEASETIRRVLDDKRMPADPAVWRVPETSTTALCARSSGFLIAVEDELLLAAAVEADAMVFMDRVPGDSIIVGTPIAAAWATDGGGPLRDDAAALLEERVNAAVRTGFERTPARDFVFGLRQLVDVAIKALSPGINDPTTAVHALSHASAVLCELAGRNLGSCLLQDGDGRDRVLVRRPDMPTLLELVVAQPRRYGAGEPEVLARLFALLRELAWVTSRPGDRQAVKDQLVRLRAAVRRQDYDDAERAGLESAAHTVEKALRGHWPPARPG</sequence>
<keyword evidence="1" id="KW-1133">Transmembrane helix</keyword>
<gene>
    <name evidence="2" type="ORF">IEQ31_21825</name>
</gene>